<keyword evidence="9 17" id="KW-0418">Kinase</keyword>
<evidence type="ECO:0000256" key="14">
    <source>
        <dbReference type="SAM" id="Phobius"/>
    </source>
</evidence>
<comment type="catalytic activity">
    <reaction evidence="1">
        <text>ATP + protein L-histidine = ADP + protein N-phospho-L-histidine.</text>
        <dbReference type="EC" id="2.7.13.3"/>
    </reaction>
</comment>
<evidence type="ECO:0000313" key="17">
    <source>
        <dbReference type="EMBL" id="HIZ80283.1"/>
    </source>
</evidence>
<evidence type="ECO:0000256" key="4">
    <source>
        <dbReference type="ARBA" id="ARBA00022475"/>
    </source>
</evidence>
<keyword evidence="13 14" id="KW-0472">Membrane</keyword>
<keyword evidence="10" id="KW-0067">ATP-binding</keyword>
<gene>
    <name evidence="17" type="ORF">IAA17_10895</name>
</gene>
<keyword evidence="5" id="KW-0597">Phosphoprotein</keyword>
<dbReference type="SMART" id="SM00304">
    <property type="entry name" value="HAMP"/>
    <property type="match status" value="1"/>
</dbReference>
<evidence type="ECO:0000256" key="11">
    <source>
        <dbReference type="ARBA" id="ARBA00022989"/>
    </source>
</evidence>
<dbReference type="PANTHER" id="PTHR45528:SF1">
    <property type="entry name" value="SENSOR HISTIDINE KINASE CPXA"/>
    <property type="match status" value="1"/>
</dbReference>
<dbReference type="InterPro" id="IPR003661">
    <property type="entry name" value="HisK_dim/P_dom"/>
</dbReference>
<keyword evidence="11 14" id="KW-1133">Transmembrane helix</keyword>
<dbReference type="FunFam" id="3.30.565.10:FF:000006">
    <property type="entry name" value="Sensor histidine kinase WalK"/>
    <property type="match status" value="1"/>
</dbReference>
<evidence type="ECO:0000313" key="18">
    <source>
        <dbReference type="Proteomes" id="UP000824101"/>
    </source>
</evidence>
<evidence type="ECO:0000256" key="8">
    <source>
        <dbReference type="ARBA" id="ARBA00022741"/>
    </source>
</evidence>
<dbReference type="InterPro" id="IPR036097">
    <property type="entry name" value="HisK_dim/P_sf"/>
</dbReference>
<reference evidence="17" key="2">
    <citation type="submission" date="2021-04" db="EMBL/GenBank/DDBJ databases">
        <authorList>
            <person name="Gilroy R."/>
        </authorList>
    </citation>
    <scope>NUCLEOTIDE SEQUENCE</scope>
    <source>
        <strain evidence="17">ChiBcec1-1093</strain>
    </source>
</reference>
<evidence type="ECO:0000256" key="7">
    <source>
        <dbReference type="ARBA" id="ARBA00022692"/>
    </source>
</evidence>
<dbReference type="Gene3D" id="1.10.287.130">
    <property type="match status" value="1"/>
</dbReference>
<evidence type="ECO:0000256" key="13">
    <source>
        <dbReference type="ARBA" id="ARBA00023136"/>
    </source>
</evidence>
<dbReference type="EMBL" id="DXBC01000172">
    <property type="protein sequence ID" value="HIZ80283.1"/>
    <property type="molecule type" value="Genomic_DNA"/>
</dbReference>
<dbReference type="InterPro" id="IPR036890">
    <property type="entry name" value="HATPase_C_sf"/>
</dbReference>
<name>A0A9D2GJC0_9FIRM</name>
<dbReference type="Pfam" id="PF02518">
    <property type="entry name" value="HATPase_c"/>
    <property type="match status" value="1"/>
</dbReference>
<evidence type="ECO:0000259" key="15">
    <source>
        <dbReference type="PROSITE" id="PS50109"/>
    </source>
</evidence>
<evidence type="ECO:0000256" key="9">
    <source>
        <dbReference type="ARBA" id="ARBA00022777"/>
    </source>
</evidence>
<dbReference type="Gene3D" id="3.30.565.10">
    <property type="entry name" value="Histidine kinase-like ATPase, C-terminal domain"/>
    <property type="match status" value="1"/>
</dbReference>
<evidence type="ECO:0000259" key="16">
    <source>
        <dbReference type="PROSITE" id="PS50885"/>
    </source>
</evidence>
<evidence type="ECO:0000256" key="3">
    <source>
        <dbReference type="ARBA" id="ARBA00012438"/>
    </source>
</evidence>
<dbReference type="InterPro" id="IPR004358">
    <property type="entry name" value="Sig_transdc_His_kin-like_C"/>
</dbReference>
<dbReference type="InterPro" id="IPR050398">
    <property type="entry name" value="HssS/ArlS-like"/>
</dbReference>
<dbReference type="GO" id="GO:0005886">
    <property type="term" value="C:plasma membrane"/>
    <property type="evidence" value="ECO:0007669"/>
    <property type="project" value="UniProtKB-SubCell"/>
</dbReference>
<dbReference type="Pfam" id="PF00512">
    <property type="entry name" value="HisKA"/>
    <property type="match status" value="1"/>
</dbReference>
<evidence type="ECO:0000256" key="12">
    <source>
        <dbReference type="ARBA" id="ARBA00023012"/>
    </source>
</evidence>
<dbReference type="GO" id="GO:0000155">
    <property type="term" value="F:phosphorelay sensor kinase activity"/>
    <property type="evidence" value="ECO:0007669"/>
    <property type="project" value="InterPro"/>
</dbReference>
<feature type="domain" description="Histidine kinase" evidence="15">
    <location>
        <begin position="168"/>
        <end position="387"/>
    </location>
</feature>
<keyword evidence="12" id="KW-0902">Two-component regulatory system</keyword>
<dbReference type="PROSITE" id="PS50109">
    <property type="entry name" value="HIS_KIN"/>
    <property type="match status" value="1"/>
</dbReference>
<dbReference type="SUPFAM" id="SSF158472">
    <property type="entry name" value="HAMP domain-like"/>
    <property type="match status" value="1"/>
</dbReference>
<dbReference type="SMART" id="SM00387">
    <property type="entry name" value="HATPase_c"/>
    <property type="match status" value="1"/>
</dbReference>
<dbReference type="AlphaFoldDB" id="A0A9D2GJC0"/>
<keyword evidence="7 14" id="KW-0812">Transmembrane</keyword>
<dbReference type="Proteomes" id="UP000824101">
    <property type="component" value="Unassembled WGS sequence"/>
</dbReference>
<dbReference type="PANTHER" id="PTHR45528">
    <property type="entry name" value="SENSOR HISTIDINE KINASE CPXA"/>
    <property type="match status" value="1"/>
</dbReference>
<dbReference type="InterPro" id="IPR005467">
    <property type="entry name" value="His_kinase_dom"/>
</dbReference>
<dbReference type="SUPFAM" id="SSF55874">
    <property type="entry name" value="ATPase domain of HSP90 chaperone/DNA topoisomerase II/histidine kinase"/>
    <property type="match status" value="1"/>
</dbReference>
<dbReference type="CDD" id="cd06225">
    <property type="entry name" value="HAMP"/>
    <property type="match status" value="1"/>
</dbReference>
<evidence type="ECO:0000256" key="1">
    <source>
        <dbReference type="ARBA" id="ARBA00000085"/>
    </source>
</evidence>
<feature type="domain" description="HAMP" evidence="16">
    <location>
        <begin position="101"/>
        <end position="153"/>
    </location>
</feature>
<comment type="caution">
    <text evidence="17">The sequence shown here is derived from an EMBL/GenBank/DDBJ whole genome shotgun (WGS) entry which is preliminary data.</text>
</comment>
<organism evidence="17 18">
    <name type="scientific">Candidatus Lachnoclostridium stercorigallinarum</name>
    <dbReference type="NCBI Taxonomy" id="2838634"/>
    <lineage>
        <taxon>Bacteria</taxon>
        <taxon>Bacillati</taxon>
        <taxon>Bacillota</taxon>
        <taxon>Clostridia</taxon>
        <taxon>Lachnospirales</taxon>
        <taxon>Lachnospiraceae</taxon>
    </lineage>
</organism>
<dbReference type="SMART" id="SM00388">
    <property type="entry name" value="HisKA"/>
    <property type="match status" value="1"/>
</dbReference>
<feature type="transmembrane region" description="Helical" evidence="14">
    <location>
        <begin position="73"/>
        <end position="95"/>
    </location>
</feature>
<feature type="non-terminal residue" evidence="17">
    <location>
        <position position="1"/>
    </location>
</feature>
<sequence>GNVAHANISEEELNAAADVTGEILWTAKTMTVSAENISIVKNTFYHEGKEFSVIAVNSQPGQQQVESYFQAYILRYVGIIVLVFFAMTILVNVILSRWISRSVLVPLEKLRLGTKEIRDGNLDTEVDYHKDDEFGQVCRDFDEMREHLKQSVEQRLKGEKRRRDMIAGVSHDLRTPLTSISGYLDGLMDGIADTPEKRARYLKAMKIRTGDLKRLVDGLSEYTRLETGQIQCRLERGDLRTFLEEYIAGCREEAGRDQVTMILKADRDHYMVLMDEYELRRVFDNLLTNTVRYREKPQSQVEIWLTAKEEENRTEIVYKDDGPGVPEESLERIFEIFCRLDDARSQAGEGSGIGLAIVKEIVEAHGGSVRAENRDGLAVIILLPDAPEDREDS</sequence>
<evidence type="ECO:0000256" key="10">
    <source>
        <dbReference type="ARBA" id="ARBA00022840"/>
    </source>
</evidence>
<keyword evidence="8" id="KW-0547">Nucleotide-binding</keyword>
<dbReference type="InterPro" id="IPR003594">
    <property type="entry name" value="HATPase_dom"/>
</dbReference>
<dbReference type="EC" id="2.7.13.3" evidence="3"/>
<dbReference type="PROSITE" id="PS50885">
    <property type="entry name" value="HAMP"/>
    <property type="match status" value="1"/>
</dbReference>
<keyword evidence="4" id="KW-1003">Cell membrane</keyword>
<dbReference type="InterPro" id="IPR003660">
    <property type="entry name" value="HAMP_dom"/>
</dbReference>
<dbReference type="PRINTS" id="PR00344">
    <property type="entry name" value="BCTRLSENSOR"/>
</dbReference>
<dbReference type="Gene3D" id="6.10.340.10">
    <property type="match status" value="1"/>
</dbReference>
<keyword evidence="6" id="KW-0808">Transferase</keyword>
<dbReference type="SUPFAM" id="SSF47384">
    <property type="entry name" value="Homodimeric domain of signal transducing histidine kinase"/>
    <property type="match status" value="1"/>
</dbReference>
<comment type="subcellular location">
    <subcellularLocation>
        <location evidence="2">Cell membrane</location>
        <topology evidence="2">Multi-pass membrane protein</topology>
    </subcellularLocation>
</comment>
<dbReference type="CDD" id="cd00082">
    <property type="entry name" value="HisKA"/>
    <property type="match status" value="1"/>
</dbReference>
<dbReference type="Pfam" id="PF00672">
    <property type="entry name" value="HAMP"/>
    <property type="match status" value="1"/>
</dbReference>
<evidence type="ECO:0000256" key="5">
    <source>
        <dbReference type="ARBA" id="ARBA00022553"/>
    </source>
</evidence>
<evidence type="ECO:0000256" key="2">
    <source>
        <dbReference type="ARBA" id="ARBA00004651"/>
    </source>
</evidence>
<accession>A0A9D2GJC0</accession>
<proteinExistence type="predicted"/>
<protein>
    <recommendedName>
        <fullName evidence="3">histidine kinase</fullName>
        <ecNumber evidence="3">2.7.13.3</ecNumber>
    </recommendedName>
</protein>
<dbReference type="GO" id="GO:0005524">
    <property type="term" value="F:ATP binding"/>
    <property type="evidence" value="ECO:0007669"/>
    <property type="project" value="UniProtKB-KW"/>
</dbReference>
<evidence type="ECO:0000256" key="6">
    <source>
        <dbReference type="ARBA" id="ARBA00022679"/>
    </source>
</evidence>
<reference evidence="17" key="1">
    <citation type="journal article" date="2021" name="PeerJ">
        <title>Extensive microbial diversity within the chicken gut microbiome revealed by metagenomics and culture.</title>
        <authorList>
            <person name="Gilroy R."/>
            <person name="Ravi A."/>
            <person name="Getino M."/>
            <person name="Pursley I."/>
            <person name="Horton D.L."/>
            <person name="Alikhan N.F."/>
            <person name="Baker D."/>
            <person name="Gharbi K."/>
            <person name="Hall N."/>
            <person name="Watson M."/>
            <person name="Adriaenssens E.M."/>
            <person name="Foster-Nyarko E."/>
            <person name="Jarju S."/>
            <person name="Secka A."/>
            <person name="Antonio M."/>
            <person name="Oren A."/>
            <person name="Chaudhuri R.R."/>
            <person name="La Ragione R."/>
            <person name="Hildebrand F."/>
            <person name="Pallen M.J."/>
        </authorList>
    </citation>
    <scope>NUCLEOTIDE SEQUENCE</scope>
    <source>
        <strain evidence="17">ChiBcec1-1093</strain>
    </source>
</reference>